<organism evidence="2 3">
    <name type="scientific">Candidatus Magnetominusculus xianensis</name>
    <dbReference type="NCBI Taxonomy" id="1748249"/>
    <lineage>
        <taxon>Bacteria</taxon>
        <taxon>Pseudomonadati</taxon>
        <taxon>Nitrospirota</taxon>
        <taxon>Nitrospiria</taxon>
        <taxon>Nitrospirales</taxon>
        <taxon>Nitrospiraceae</taxon>
        <taxon>Candidatus Magnetominusculus</taxon>
    </lineage>
</organism>
<name>A0ABR5SFE8_9BACT</name>
<dbReference type="InterPro" id="IPR040824">
    <property type="entry name" value="LPD3"/>
</dbReference>
<keyword evidence="3" id="KW-1185">Reference proteome</keyword>
<evidence type="ECO:0000313" key="3">
    <source>
        <dbReference type="Proteomes" id="UP000060487"/>
    </source>
</evidence>
<accession>A0ABR5SFE8</accession>
<evidence type="ECO:0000313" key="2">
    <source>
        <dbReference type="EMBL" id="KWT83689.1"/>
    </source>
</evidence>
<comment type="caution">
    <text evidence="2">The sequence shown here is derived from an EMBL/GenBank/DDBJ whole genome shotgun (WGS) entry which is preliminary data.</text>
</comment>
<dbReference type="Pfam" id="PF18798">
    <property type="entry name" value="LPD3"/>
    <property type="match status" value="1"/>
</dbReference>
<feature type="domain" description="Large polyvalent protein-associated" evidence="1">
    <location>
        <begin position="26"/>
        <end position="132"/>
    </location>
</feature>
<sequence>MSDTSPVIKVTKLDAYIFSNKFWVARIEAKKWAENNIQGKSPINKATGWKIDITSIGVRKAISGERLTPHFEAIRAIPELIENAVLTETRPDRNRNPDIKNIHIFYAPLEVDGNLYRAKLTVRESIYGKKYYDHSLTELEKPTAGRALRRDDTFTGSASPTEQQAYTISLGDLLKNVKTSD</sequence>
<proteinExistence type="predicted"/>
<protein>
    <recommendedName>
        <fullName evidence="1">Large polyvalent protein-associated domain-containing protein</fullName>
    </recommendedName>
</protein>
<evidence type="ECO:0000259" key="1">
    <source>
        <dbReference type="Pfam" id="PF18798"/>
    </source>
</evidence>
<dbReference type="EMBL" id="LNQR01000074">
    <property type="protein sequence ID" value="KWT83689.1"/>
    <property type="molecule type" value="Genomic_DNA"/>
</dbReference>
<dbReference type="Proteomes" id="UP000060487">
    <property type="component" value="Unassembled WGS sequence"/>
</dbReference>
<gene>
    <name evidence="2" type="ORF">ASN18_2140</name>
</gene>
<dbReference type="RefSeq" id="WP_085052743.1">
    <property type="nucleotide sequence ID" value="NZ_LNQR01000074.1"/>
</dbReference>
<reference evidence="2 3" key="1">
    <citation type="submission" date="2015-11" db="EMBL/GenBank/DDBJ databases">
        <authorList>
            <person name="Lin W."/>
        </authorList>
    </citation>
    <scope>NUCLEOTIDE SEQUENCE [LARGE SCALE GENOMIC DNA]</scope>
    <source>
        <strain evidence="2 3">HCH-1</strain>
    </source>
</reference>